<keyword evidence="7" id="KW-1185">Reference proteome</keyword>
<reference evidence="6 7" key="1">
    <citation type="submission" date="2019-09" db="EMBL/GenBank/DDBJ databases">
        <title>Hybrid Assembly of the complete Genome of the Deep-Sea Bacterium Moritella marina from long Nanopore and Illumina reads.</title>
        <authorList>
            <person name="Magin S."/>
            <person name="Georgoulis A."/>
            <person name="Papadimitriou K."/>
            <person name="Iliakis G."/>
            <person name="Vorgias C.E."/>
        </authorList>
    </citation>
    <scope>NUCLEOTIDE SEQUENCE [LARGE SCALE GENOMIC DNA]</scope>
    <source>
        <strain evidence="6 7">MP-1</strain>
    </source>
</reference>
<accession>A0A5J6WN55</accession>
<dbReference type="KEGG" id="mmaa:FR932_08620"/>
<feature type="domain" description="GGDEF" evidence="5">
    <location>
        <begin position="347"/>
        <end position="482"/>
    </location>
</feature>
<evidence type="ECO:0000259" key="5">
    <source>
        <dbReference type="PROSITE" id="PS50887"/>
    </source>
</evidence>
<evidence type="ECO:0000256" key="3">
    <source>
        <dbReference type="ARBA" id="ARBA00034247"/>
    </source>
</evidence>
<organism evidence="6 7">
    <name type="scientific">Moritella marina ATCC 15381</name>
    <dbReference type="NCBI Taxonomy" id="1202962"/>
    <lineage>
        <taxon>Bacteria</taxon>
        <taxon>Pseudomonadati</taxon>
        <taxon>Pseudomonadota</taxon>
        <taxon>Gammaproteobacteria</taxon>
        <taxon>Alteromonadales</taxon>
        <taxon>Moritellaceae</taxon>
        <taxon>Moritella</taxon>
    </lineage>
</organism>
<dbReference type="EC" id="2.7.7.65" evidence="2"/>
<dbReference type="InterPro" id="IPR043128">
    <property type="entry name" value="Rev_trsase/Diguanyl_cyclase"/>
</dbReference>
<evidence type="ECO:0000256" key="4">
    <source>
        <dbReference type="SAM" id="Phobius"/>
    </source>
</evidence>
<dbReference type="GO" id="GO:0043709">
    <property type="term" value="P:cell adhesion involved in single-species biofilm formation"/>
    <property type="evidence" value="ECO:0007669"/>
    <property type="project" value="TreeGrafter"/>
</dbReference>
<dbReference type="GO" id="GO:0005886">
    <property type="term" value="C:plasma membrane"/>
    <property type="evidence" value="ECO:0007669"/>
    <property type="project" value="TreeGrafter"/>
</dbReference>
<dbReference type="RefSeq" id="WP_019441124.1">
    <property type="nucleotide sequence ID" value="NZ_ALOE01000013.1"/>
</dbReference>
<dbReference type="EMBL" id="CP044399">
    <property type="protein sequence ID" value="QFI37912.1"/>
    <property type="molecule type" value="Genomic_DNA"/>
</dbReference>
<dbReference type="GO" id="GO:0052621">
    <property type="term" value="F:diguanylate cyclase activity"/>
    <property type="evidence" value="ECO:0007669"/>
    <property type="project" value="UniProtKB-EC"/>
</dbReference>
<keyword evidence="4" id="KW-0472">Membrane</keyword>
<dbReference type="PROSITE" id="PS50887">
    <property type="entry name" value="GGDEF"/>
    <property type="match status" value="1"/>
</dbReference>
<dbReference type="Gene3D" id="3.30.70.270">
    <property type="match status" value="1"/>
</dbReference>
<feature type="transmembrane region" description="Helical" evidence="4">
    <location>
        <begin position="292"/>
        <end position="309"/>
    </location>
</feature>
<dbReference type="InterPro" id="IPR000160">
    <property type="entry name" value="GGDEF_dom"/>
</dbReference>
<dbReference type="Pfam" id="PF00990">
    <property type="entry name" value="GGDEF"/>
    <property type="match status" value="1"/>
</dbReference>
<evidence type="ECO:0000256" key="1">
    <source>
        <dbReference type="ARBA" id="ARBA00001946"/>
    </source>
</evidence>
<name>A0A5J6WN55_MORMI</name>
<dbReference type="InterPro" id="IPR029787">
    <property type="entry name" value="Nucleotide_cyclase"/>
</dbReference>
<dbReference type="AlphaFoldDB" id="A0A5J6WN55"/>
<dbReference type="Proteomes" id="UP000327424">
    <property type="component" value="Chromosome"/>
</dbReference>
<keyword evidence="4" id="KW-0812">Transmembrane</keyword>
<evidence type="ECO:0000313" key="6">
    <source>
        <dbReference type="EMBL" id="QFI37912.1"/>
    </source>
</evidence>
<dbReference type="OrthoDB" id="9812260at2"/>
<dbReference type="FunFam" id="3.30.70.270:FF:000001">
    <property type="entry name" value="Diguanylate cyclase domain protein"/>
    <property type="match status" value="1"/>
</dbReference>
<proteinExistence type="predicted"/>
<protein>
    <recommendedName>
        <fullName evidence="2">diguanylate cyclase</fullName>
        <ecNumber evidence="2">2.7.7.65</ecNumber>
    </recommendedName>
</protein>
<dbReference type="PANTHER" id="PTHR45138:SF9">
    <property type="entry name" value="DIGUANYLATE CYCLASE DGCM-RELATED"/>
    <property type="match status" value="1"/>
</dbReference>
<keyword evidence="4" id="KW-1133">Transmembrane helix</keyword>
<dbReference type="Gene3D" id="3.30.450.20">
    <property type="entry name" value="PAS domain"/>
    <property type="match status" value="1"/>
</dbReference>
<evidence type="ECO:0000256" key="2">
    <source>
        <dbReference type="ARBA" id="ARBA00012528"/>
    </source>
</evidence>
<dbReference type="SUPFAM" id="SSF55073">
    <property type="entry name" value="Nucleotide cyclase"/>
    <property type="match status" value="1"/>
</dbReference>
<evidence type="ECO:0000313" key="7">
    <source>
        <dbReference type="Proteomes" id="UP000327424"/>
    </source>
</evidence>
<sequence>MKIRIAVYLAVIISVIITYQINRSEVKQFDKFQQSFQVLERHFGELVYQLQAIQYGLSQLTLSHSTENKTALNFELTEADTCYTSKYRSSSQMYDFENDFLVVSGKPGCAKDTGLHHKITEAIKITPMMTFLAGRTDHVNSLYFISQHKFVIVSPKINALLINPLNFEKTLFKRPYMRKVLNTSTEGMSNKVFISGPYDDLYANNQIMTFSIAIYMDGRFYGVLNSDILWHEILSVIDSDFYLINDSKPASNLGILSEPLSFDGNITNLRMVMPNSISDQMTYLFKNSITDIAFYFVAIVIAAWVLYTLKLRFVSKVLASESCHDPLTGLLNRRGFMAELENIQHHRFYSFMIIDLDNFKHVNDTYGHPIGDEVLIRVTTVIKQQIRENDILLRLGGEEFGLLIAYNKDNKQIDVFERICESVANVPHYSDDTEFHVTMSGGVVTTSSIEQIKSIKSVIKQADERLYAAKIAGKNRILYADLSNNEPLNM</sequence>
<gene>
    <name evidence="6" type="ORF">FR932_08620</name>
</gene>
<dbReference type="NCBIfam" id="TIGR00254">
    <property type="entry name" value="GGDEF"/>
    <property type="match status" value="1"/>
</dbReference>
<dbReference type="CDD" id="cd01949">
    <property type="entry name" value="GGDEF"/>
    <property type="match status" value="1"/>
</dbReference>
<dbReference type="SMART" id="SM00267">
    <property type="entry name" value="GGDEF"/>
    <property type="match status" value="1"/>
</dbReference>
<dbReference type="InterPro" id="IPR050469">
    <property type="entry name" value="Diguanylate_Cyclase"/>
</dbReference>
<dbReference type="PANTHER" id="PTHR45138">
    <property type="entry name" value="REGULATORY COMPONENTS OF SENSORY TRANSDUCTION SYSTEM"/>
    <property type="match status" value="1"/>
</dbReference>
<dbReference type="InterPro" id="IPR029151">
    <property type="entry name" value="Sensor-like_sf"/>
</dbReference>
<feature type="transmembrane region" description="Helical" evidence="4">
    <location>
        <begin position="5"/>
        <end position="21"/>
    </location>
</feature>
<dbReference type="GO" id="GO:1902201">
    <property type="term" value="P:negative regulation of bacterial-type flagellum-dependent cell motility"/>
    <property type="evidence" value="ECO:0007669"/>
    <property type="project" value="TreeGrafter"/>
</dbReference>
<dbReference type="SUPFAM" id="SSF103190">
    <property type="entry name" value="Sensory domain-like"/>
    <property type="match status" value="1"/>
</dbReference>
<comment type="cofactor">
    <cofactor evidence="1">
        <name>Mg(2+)</name>
        <dbReference type="ChEBI" id="CHEBI:18420"/>
    </cofactor>
</comment>
<comment type="catalytic activity">
    <reaction evidence="3">
        <text>2 GTP = 3',3'-c-di-GMP + 2 diphosphate</text>
        <dbReference type="Rhea" id="RHEA:24898"/>
        <dbReference type="ChEBI" id="CHEBI:33019"/>
        <dbReference type="ChEBI" id="CHEBI:37565"/>
        <dbReference type="ChEBI" id="CHEBI:58805"/>
        <dbReference type="EC" id="2.7.7.65"/>
    </reaction>
</comment>